<dbReference type="Pfam" id="PF11927">
    <property type="entry name" value="HODM_asu-like"/>
    <property type="match status" value="1"/>
</dbReference>
<dbReference type="Proteomes" id="UP000027432">
    <property type="component" value="Unassembled WGS sequence"/>
</dbReference>
<feature type="region of interest" description="Disordered" evidence="1">
    <location>
        <begin position="206"/>
        <end position="235"/>
    </location>
</feature>
<protein>
    <recommendedName>
        <fullName evidence="4">DUF3445 domain-containing protein</fullName>
    </recommendedName>
</protein>
<gene>
    <name evidence="2" type="ORF">TP2_11915</name>
</gene>
<feature type="compositionally biased region" description="Basic and acidic residues" evidence="1">
    <location>
        <begin position="220"/>
        <end position="232"/>
    </location>
</feature>
<keyword evidence="3" id="KW-1185">Reference proteome</keyword>
<organism evidence="2 3">
    <name type="scientific">Thioclava pacifica DSM 10166</name>
    <dbReference type="NCBI Taxonomy" id="1353537"/>
    <lineage>
        <taxon>Bacteria</taxon>
        <taxon>Pseudomonadati</taxon>
        <taxon>Pseudomonadota</taxon>
        <taxon>Alphaproteobacteria</taxon>
        <taxon>Rhodobacterales</taxon>
        <taxon>Paracoccaceae</taxon>
        <taxon>Thioclava</taxon>
    </lineage>
</organism>
<evidence type="ECO:0000313" key="3">
    <source>
        <dbReference type="Proteomes" id="UP000027432"/>
    </source>
</evidence>
<dbReference type="EMBL" id="AUND01000038">
    <property type="protein sequence ID" value="KEO51595.1"/>
    <property type="molecule type" value="Genomic_DNA"/>
</dbReference>
<evidence type="ECO:0000256" key="1">
    <source>
        <dbReference type="SAM" id="MobiDB-lite"/>
    </source>
</evidence>
<dbReference type="STRING" id="1353537.TP2_11915"/>
<reference evidence="2 3" key="1">
    <citation type="submission" date="2013-07" db="EMBL/GenBank/DDBJ databases">
        <title>Thioclava pacifica DSM 10166 Genome Sequencing.</title>
        <authorList>
            <person name="Lai Q."/>
            <person name="Shao Z."/>
        </authorList>
    </citation>
    <scope>NUCLEOTIDE SEQUENCE [LARGE SCALE GENOMIC DNA]</scope>
    <source>
        <strain evidence="2 3">DSM 10166</strain>
    </source>
</reference>
<dbReference type="eggNOG" id="ENOG502Z7ZS">
    <property type="taxonomic scope" value="Bacteria"/>
</dbReference>
<comment type="caution">
    <text evidence="2">The sequence shown here is derived from an EMBL/GenBank/DDBJ whole genome shotgun (WGS) entry which is preliminary data.</text>
</comment>
<proteinExistence type="predicted"/>
<evidence type="ECO:0008006" key="4">
    <source>
        <dbReference type="Google" id="ProtNLM"/>
    </source>
</evidence>
<evidence type="ECO:0000313" key="2">
    <source>
        <dbReference type="EMBL" id="KEO51595.1"/>
    </source>
</evidence>
<name>A0A074J6X0_9RHOB</name>
<sequence>MRSLLPRRAGRGSIAAMKDLDLPPILQKRLSFAPWVDPRTRRLPGVIPVSVEDWFEVDDAYAAQMALRDRLLTQEPDLVYALSDHARPAAEELFDTVLPLLPPLGFALNGDEATRPDGVTVPLDRTDSLRTLGRLVQCDLCLMESDPETFGHAEHVLTGGMLCFPSGWTLREKFMRPMMRIHEPIEIYTDDLGKRVQRLMDGVQPGRGLMRGTASQSNAHLHDPRSEYEYSHGSDGSPYIRVERQCLFRLPQTRAVVFSIHTQVVRREDLTPEQAQAMAENPVRHAD</sequence>
<dbReference type="InterPro" id="IPR021848">
    <property type="entry name" value="HODM_asu-like"/>
</dbReference>
<accession>A0A074J6X0</accession>
<dbReference type="AlphaFoldDB" id="A0A074J6X0"/>